<feature type="compositionally biased region" description="Polar residues" evidence="1">
    <location>
        <begin position="91"/>
        <end position="102"/>
    </location>
</feature>
<comment type="caution">
    <text evidence="3">The sequence shown here is derived from an EMBL/GenBank/DDBJ whole genome shotgun (WGS) entry which is preliminary data.</text>
</comment>
<feature type="transmembrane region" description="Helical" evidence="2">
    <location>
        <begin position="140"/>
        <end position="161"/>
    </location>
</feature>
<protein>
    <submittedName>
        <fullName evidence="3">Uncharacterized protein</fullName>
    </submittedName>
</protein>
<accession>A0A645AK72</accession>
<proteinExistence type="predicted"/>
<gene>
    <name evidence="3" type="ORF">SDC9_100327</name>
</gene>
<keyword evidence="2" id="KW-0812">Transmembrane</keyword>
<feature type="transmembrane region" description="Helical" evidence="2">
    <location>
        <begin position="185"/>
        <end position="205"/>
    </location>
</feature>
<dbReference type="EMBL" id="VSSQ01014395">
    <property type="protein sequence ID" value="MPM53559.1"/>
    <property type="molecule type" value="Genomic_DNA"/>
</dbReference>
<evidence type="ECO:0000256" key="2">
    <source>
        <dbReference type="SAM" id="Phobius"/>
    </source>
</evidence>
<name>A0A645AK72_9ZZZZ</name>
<evidence type="ECO:0000313" key="3">
    <source>
        <dbReference type="EMBL" id="MPM53559.1"/>
    </source>
</evidence>
<reference evidence="3" key="1">
    <citation type="submission" date="2019-08" db="EMBL/GenBank/DDBJ databases">
        <authorList>
            <person name="Kucharzyk K."/>
            <person name="Murdoch R.W."/>
            <person name="Higgins S."/>
            <person name="Loffler F."/>
        </authorList>
    </citation>
    <scope>NUCLEOTIDE SEQUENCE</scope>
</reference>
<evidence type="ECO:0000256" key="1">
    <source>
        <dbReference type="SAM" id="MobiDB-lite"/>
    </source>
</evidence>
<sequence>MDNLSAGTTSVTVKKDNLEAVIAIRVGENGTVSPTPEHTAVTVVDNVIHQEVGRTCQDDGYPRGYYWDGYACIIDKETIQSNLVVESTSQPTITPTINSNPDATIEPRSTPTPTPISTSIPHEETNEDEIQIRNPKLGSWSLINLGLLVSGLILMCILLLSKNSKEEIESRHDTNVIVVYKRKTIYRILGILIEIISLILFVTTQNLKLKMILIDKYTIFMALLLTLLAICFYLGRKWIKVQKD</sequence>
<keyword evidence="2" id="KW-1133">Transmembrane helix</keyword>
<organism evidence="3">
    <name type="scientific">bioreactor metagenome</name>
    <dbReference type="NCBI Taxonomy" id="1076179"/>
    <lineage>
        <taxon>unclassified sequences</taxon>
        <taxon>metagenomes</taxon>
        <taxon>ecological metagenomes</taxon>
    </lineage>
</organism>
<dbReference type="AlphaFoldDB" id="A0A645AK72"/>
<keyword evidence="2" id="KW-0472">Membrane</keyword>
<feature type="region of interest" description="Disordered" evidence="1">
    <location>
        <begin position="91"/>
        <end position="127"/>
    </location>
</feature>
<feature type="compositionally biased region" description="Low complexity" evidence="1">
    <location>
        <begin position="104"/>
        <end position="120"/>
    </location>
</feature>
<feature type="transmembrane region" description="Helical" evidence="2">
    <location>
        <begin position="217"/>
        <end position="235"/>
    </location>
</feature>